<dbReference type="PANTHER" id="PTHR22594:SF5">
    <property type="entry name" value="ASPARTATE--TRNA LIGASE, MITOCHONDRIAL"/>
    <property type="match status" value="1"/>
</dbReference>
<dbReference type="InterPro" id="IPR004364">
    <property type="entry name" value="Aa-tRNA-synt_II"/>
</dbReference>
<feature type="binding site" evidence="8">
    <location>
        <position position="171"/>
    </location>
    <ligand>
        <name>L-aspartate</name>
        <dbReference type="ChEBI" id="CHEBI:29991"/>
    </ligand>
</feature>
<name>A0ABW5P174_9DEIO</name>
<comment type="caution">
    <text evidence="8">Lacks conserved residue(s) required for the propagation of feature annotation.</text>
</comment>
<keyword evidence="4 8" id="KW-0547">Nucleotide-binding</keyword>
<dbReference type="NCBIfam" id="NF001750">
    <property type="entry name" value="PRK00476.1"/>
    <property type="match status" value="1"/>
</dbReference>
<evidence type="ECO:0000256" key="5">
    <source>
        <dbReference type="ARBA" id="ARBA00022840"/>
    </source>
</evidence>
<dbReference type="InterPro" id="IPR004524">
    <property type="entry name" value="Asp-tRNA-ligase_1"/>
</dbReference>
<feature type="binding site" evidence="8">
    <location>
        <begin position="217"/>
        <end position="219"/>
    </location>
    <ligand>
        <name>ATP</name>
        <dbReference type="ChEBI" id="CHEBI:30616"/>
    </ligand>
</feature>
<dbReference type="SUPFAM" id="SSF55261">
    <property type="entry name" value="GAD domain-like"/>
    <property type="match status" value="1"/>
</dbReference>
<dbReference type="InterPro" id="IPR029351">
    <property type="entry name" value="GAD_dom"/>
</dbReference>
<feature type="binding site" evidence="8">
    <location>
        <position position="479"/>
    </location>
    <ligand>
        <name>L-aspartate</name>
        <dbReference type="ChEBI" id="CHEBI:29991"/>
    </ligand>
</feature>
<keyword evidence="3 8" id="KW-0436">Ligase</keyword>
<dbReference type="HAMAP" id="MF_00044">
    <property type="entry name" value="Asp_tRNA_synth_type1"/>
    <property type="match status" value="1"/>
</dbReference>
<evidence type="ECO:0000256" key="3">
    <source>
        <dbReference type="ARBA" id="ARBA00022598"/>
    </source>
</evidence>
<evidence type="ECO:0000313" key="11">
    <source>
        <dbReference type="Proteomes" id="UP001597475"/>
    </source>
</evidence>
<feature type="region of interest" description="Aspartate" evidence="8">
    <location>
        <begin position="195"/>
        <end position="198"/>
    </location>
</feature>
<dbReference type="CDD" id="cd04317">
    <property type="entry name" value="EcAspRS_like_N"/>
    <property type="match status" value="1"/>
</dbReference>
<keyword evidence="2 8" id="KW-0963">Cytoplasm</keyword>
<accession>A0ABW5P174</accession>
<evidence type="ECO:0000256" key="7">
    <source>
        <dbReference type="ARBA" id="ARBA00023146"/>
    </source>
</evidence>
<dbReference type="CDD" id="cd00777">
    <property type="entry name" value="AspRS_core"/>
    <property type="match status" value="1"/>
</dbReference>
<proteinExistence type="inferred from homology"/>
<dbReference type="Gene3D" id="3.30.1360.30">
    <property type="entry name" value="GAD-like domain"/>
    <property type="match status" value="1"/>
</dbReference>
<keyword evidence="5 8" id="KW-0067">ATP-binding</keyword>
<dbReference type="InterPro" id="IPR004365">
    <property type="entry name" value="NA-bd_OB_tRNA"/>
</dbReference>
<dbReference type="InterPro" id="IPR006195">
    <property type="entry name" value="aa-tRNA-synth_II"/>
</dbReference>
<dbReference type="RefSeq" id="WP_386843789.1">
    <property type="nucleotide sequence ID" value="NZ_JBHUMK010000021.1"/>
</dbReference>
<gene>
    <name evidence="8 10" type="primary">aspS</name>
    <name evidence="10" type="ORF">ACFSR9_05380</name>
</gene>
<feature type="binding site" evidence="8">
    <location>
        <position position="437"/>
    </location>
    <ligand>
        <name>L-aspartate</name>
        <dbReference type="ChEBI" id="CHEBI:29991"/>
    </ligand>
</feature>
<dbReference type="InterPro" id="IPR002312">
    <property type="entry name" value="Asp/Asn-tRNA-synth_IIb"/>
</dbReference>
<dbReference type="Gene3D" id="3.30.930.10">
    <property type="entry name" value="Bira Bifunctional Protein, Domain 2"/>
    <property type="match status" value="1"/>
</dbReference>
<feature type="domain" description="Aminoacyl-transfer RNA synthetases class-II family profile" evidence="9">
    <location>
        <begin position="140"/>
        <end position="558"/>
    </location>
</feature>
<dbReference type="InterPro" id="IPR045864">
    <property type="entry name" value="aa-tRNA-synth_II/BPL/LPL"/>
</dbReference>
<dbReference type="InterPro" id="IPR004115">
    <property type="entry name" value="GAD-like_sf"/>
</dbReference>
<dbReference type="GO" id="GO:0004815">
    <property type="term" value="F:aspartate-tRNA ligase activity"/>
    <property type="evidence" value="ECO:0007669"/>
    <property type="project" value="UniProtKB-EC"/>
</dbReference>
<comment type="caution">
    <text evidence="10">The sequence shown here is derived from an EMBL/GenBank/DDBJ whole genome shotgun (WGS) entry which is preliminary data.</text>
</comment>
<dbReference type="Pfam" id="PF02938">
    <property type="entry name" value="GAD"/>
    <property type="match status" value="1"/>
</dbReference>
<feature type="binding site" evidence="8">
    <location>
        <position position="217"/>
    </location>
    <ligand>
        <name>L-aspartate</name>
        <dbReference type="ChEBI" id="CHEBI:29991"/>
    </ligand>
</feature>
<evidence type="ECO:0000256" key="8">
    <source>
        <dbReference type="HAMAP-Rule" id="MF_00044"/>
    </source>
</evidence>
<evidence type="ECO:0000256" key="1">
    <source>
        <dbReference type="ARBA" id="ARBA00006303"/>
    </source>
</evidence>
<evidence type="ECO:0000256" key="2">
    <source>
        <dbReference type="ARBA" id="ARBA00022490"/>
    </source>
</evidence>
<keyword evidence="6 8" id="KW-0648">Protein biosynthesis</keyword>
<dbReference type="Proteomes" id="UP001597475">
    <property type="component" value="Unassembled WGS sequence"/>
</dbReference>
<dbReference type="NCBIfam" id="TIGR00459">
    <property type="entry name" value="aspS_bact"/>
    <property type="match status" value="1"/>
</dbReference>
<dbReference type="InterPro" id="IPR047089">
    <property type="entry name" value="Asp-tRNA-ligase_1_N"/>
</dbReference>
<comment type="catalytic activity">
    <reaction evidence="8">
        <text>tRNA(Asp) + L-aspartate + ATP = L-aspartyl-tRNA(Asp) + AMP + diphosphate</text>
        <dbReference type="Rhea" id="RHEA:19649"/>
        <dbReference type="Rhea" id="RHEA-COMP:9660"/>
        <dbReference type="Rhea" id="RHEA-COMP:9678"/>
        <dbReference type="ChEBI" id="CHEBI:29991"/>
        <dbReference type="ChEBI" id="CHEBI:30616"/>
        <dbReference type="ChEBI" id="CHEBI:33019"/>
        <dbReference type="ChEBI" id="CHEBI:78442"/>
        <dbReference type="ChEBI" id="CHEBI:78516"/>
        <dbReference type="ChEBI" id="CHEBI:456215"/>
        <dbReference type="EC" id="6.1.1.12"/>
    </reaction>
</comment>
<evidence type="ECO:0000313" key="10">
    <source>
        <dbReference type="EMBL" id="MFD2608874.1"/>
    </source>
</evidence>
<keyword evidence="7 8" id="KW-0030">Aminoacyl-tRNA synthetase</keyword>
<feature type="binding site" evidence="8">
    <location>
        <begin position="524"/>
        <end position="527"/>
    </location>
    <ligand>
        <name>ATP</name>
        <dbReference type="ChEBI" id="CHEBI:30616"/>
    </ligand>
</feature>
<organism evidence="10 11">
    <name type="scientific">Deinococcus taklimakanensis</name>
    <dbReference type="NCBI Taxonomy" id="536443"/>
    <lineage>
        <taxon>Bacteria</taxon>
        <taxon>Thermotogati</taxon>
        <taxon>Deinococcota</taxon>
        <taxon>Deinococci</taxon>
        <taxon>Deinococcales</taxon>
        <taxon>Deinococcaceae</taxon>
        <taxon>Deinococcus</taxon>
    </lineage>
</organism>
<comment type="similarity">
    <text evidence="1 8">Belongs to the class-II aminoacyl-tRNA synthetase family. Type 1 subfamily.</text>
</comment>
<comment type="subunit">
    <text evidence="8">Homodimer.</text>
</comment>
<evidence type="ECO:0000256" key="4">
    <source>
        <dbReference type="ARBA" id="ARBA00022741"/>
    </source>
</evidence>
<keyword evidence="11" id="KW-1185">Reference proteome</keyword>
<dbReference type="Gene3D" id="2.40.50.140">
    <property type="entry name" value="Nucleic acid-binding proteins"/>
    <property type="match status" value="1"/>
</dbReference>
<comment type="function">
    <text evidence="8">Catalyzes the attachment of L-aspartate to tRNA(Asp) in a two-step reaction: L-aspartate is first activated by ATP to form Asp-AMP and then transferred to the acceptor end of tRNA(Asp).</text>
</comment>
<dbReference type="Pfam" id="PF01336">
    <property type="entry name" value="tRNA_anti-codon"/>
    <property type="match status" value="1"/>
</dbReference>
<dbReference type="EMBL" id="JBHUMK010000021">
    <property type="protein sequence ID" value="MFD2608874.1"/>
    <property type="molecule type" value="Genomic_DNA"/>
</dbReference>
<evidence type="ECO:0000256" key="6">
    <source>
        <dbReference type="ARBA" id="ARBA00022917"/>
    </source>
</evidence>
<feature type="binding site" evidence="8">
    <location>
        <position position="472"/>
    </location>
    <ligand>
        <name>ATP</name>
        <dbReference type="ChEBI" id="CHEBI:30616"/>
    </ligand>
</feature>
<protein>
    <recommendedName>
        <fullName evidence="8">Aspartate--tRNA ligase</fullName>
        <ecNumber evidence="8">6.1.1.12</ecNumber>
    </recommendedName>
    <alternativeName>
        <fullName evidence="8">Aspartyl-tRNA synthetase</fullName>
        <shortName evidence="8">AspRS</shortName>
    </alternativeName>
</protein>
<feature type="binding site" evidence="8">
    <location>
        <position position="226"/>
    </location>
    <ligand>
        <name>ATP</name>
        <dbReference type="ChEBI" id="CHEBI:30616"/>
    </ligand>
</feature>
<dbReference type="PRINTS" id="PR01042">
    <property type="entry name" value="TRNASYNTHASP"/>
</dbReference>
<dbReference type="Pfam" id="PF00152">
    <property type="entry name" value="tRNA-synt_2"/>
    <property type="match status" value="1"/>
</dbReference>
<dbReference type="EC" id="6.1.1.12" evidence="8"/>
<comment type="subcellular location">
    <subcellularLocation>
        <location evidence="8">Cytoplasm</location>
    </subcellularLocation>
</comment>
<dbReference type="SUPFAM" id="SSF55681">
    <property type="entry name" value="Class II aaRS and biotin synthetases"/>
    <property type="match status" value="1"/>
</dbReference>
<dbReference type="InterPro" id="IPR012340">
    <property type="entry name" value="NA-bd_OB-fold"/>
</dbReference>
<evidence type="ECO:0000259" key="9">
    <source>
        <dbReference type="PROSITE" id="PS50862"/>
    </source>
</evidence>
<reference evidence="11" key="1">
    <citation type="journal article" date="2019" name="Int. J. Syst. Evol. Microbiol.">
        <title>The Global Catalogue of Microorganisms (GCM) 10K type strain sequencing project: providing services to taxonomists for standard genome sequencing and annotation.</title>
        <authorList>
            <consortium name="The Broad Institute Genomics Platform"/>
            <consortium name="The Broad Institute Genome Sequencing Center for Infectious Disease"/>
            <person name="Wu L."/>
            <person name="Ma J."/>
        </authorList>
    </citation>
    <scope>NUCLEOTIDE SEQUENCE [LARGE SCALE GENOMIC DNA]</scope>
    <source>
        <strain evidence="11">KCTC 33842</strain>
    </source>
</reference>
<dbReference type="PANTHER" id="PTHR22594">
    <property type="entry name" value="ASPARTYL/LYSYL-TRNA SYNTHETASE"/>
    <property type="match status" value="1"/>
</dbReference>
<dbReference type="PROSITE" id="PS50862">
    <property type="entry name" value="AA_TRNA_LIGASE_II"/>
    <property type="match status" value="1"/>
</dbReference>
<sequence length="583" mass="64556">MKRTAYIGELTPAHAGQTVTLQGWVNRRRDLGGLIFIELRDRSGLVQVQVEPDSPAFAEADLLRAEYVAEIEGTYQARPEAQRKGGAADYEVIASRVQVLNTAKTPPFELDKGAEVAEDIRLKYRYLDLRRPEMQRNLFLRSKAMTAVTEFLDAEGFIGVETPMLTKSTPEGARDFLVPSRLNPGEFYALPQSPQLFKQLLMISGFDRYYQLARCFRDEDLRADRQPDFTQLDMEMSFVTQDDVLEVQERLLAHVFRRTLGVELPTPFPRMSYRDAMDGYGSDKPDLRFGLKFTDVTELFRGGEFKAFAGAQTVKVIAAPELTRKQIDELERVAKQNGAGGLAWLKRDGDGFTGGISKFVGGIAPQLIEQTGVQPGGTLLFAAGDWKKAVNALGAVRLALRDVLDLASGGPRFHISWVVDFPQLEYDEDNARWTYMHHPFTAPHPDDLPLFGTERQGEIRAQAYDLVLNGFEIGGGSIRIHDPQVQTQMFGAIGFTPEQAHEQFGFFMDALTSGTPPHGGIAWGFDRLVMLLAGASNIREVIAFPKNNRGADLMALAPSPVDAGQLAELGVAVVEELTADPIG</sequence>
<dbReference type="InterPro" id="IPR047090">
    <property type="entry name" value="AspRS_core"/>
</dbReference>
<dbReference type="SUPFAM" id="SSF50249">
    <property type="entry name" value="Nucleic acid-binding proteins"/>
    <property type="match status" value="1"/>
</dbReference>